<evidence type="ECO:0000313" key="5">
    <source>
        <dbReference type="EMBL" id="AQW20901.1"/>
    </source>
</evidence>
<dbReference type="Gene3D" id="3.40.50.2300">
    <property type="match status" value="2"/>
</dbReference>
<keyword evidence="6" id="KW-1185">Reference proteome</keyword>
<dbReference type="Proteomes" id="UP000030361">
    <property type="component" value="Chromosome"/>
</dbReference>
<dbReference type="PRINTS" id="PR00036">
    <property type="entry name" value="HTHLACI"/>
</dbReference>
<evidence type="ECO:0000256" key="3">
    <source>
        <dbReference type="ARBA" id="ARBA00023163"/>
    </source>
</evidence>
<dbReference type="AlphaFoldDB" id="A0A1S6QH23"/>
<dbReference type="PANTHER" id="PTHR30146">
    <property type="entry name" value="LACI-RELATED TRANSCRIPTIONAL REPRESSOR"/>
    <property type="match status" value="1"/>
</dbReference>
<keyword evidence="2" id="KW-0238">DNA-binding</keyword>
<dbReference type="InterPro" id="IPR000843">
    <property type="entry name" value="HTH_LacI"/>
</dbReference>
<dbReference type="InterPro" id="IPR028082">
    <property type="entry name" value="Peripla_BP_I"/>
</dbReference>
<dbReference type="RefSeq" id="WP_035166192.1">
    <property type="nucleotide sequence ID" value="NZ_CP018906.1"/>
</dbReference>
<dbReference type="EMBL" id="CP018906">
    <property type="protein sequence ID" value="AQW20901.1"/>
    <property type="molecule type" value="Genomic_DNA"/>
</dbReference>
<organism evidence="5 6">
    <name type="scientific">Lentilactobacillus curieae</name>
    <dbReference type="NCBI Taxonomy" id="1138822"/>
    <lineage>
        <taxon>Bacteria</taxon>
        <taxon>Bacillati</taxon>
        <taxon>Bacillota</taxon>
        <taxon>Bacilli</taxon>
        <taxon>Lactobacillales</taxon>
        <taxon>Lactobacillaceae</taxon>
        <taxon>Lentilactobacillus</taxon>
    </lineage>
</organism>
<dbReference type="InterPro" id="IPR010982">
    <property type="entry name" value="Lambda_DNA-bd_dom_sf"/>
</dbReference>
<protein>
    <submittedName>
        <fullName evidence="5">Transcriptional regulator</fullName>
    </submittedName>
</protein>
<dbReference type="SUPFAM" id="SSF47413">
    <property type="entry name" value="lambda repressor-like DNA-binding domains"/>
    <property type="match status" value="1"/>
</dbReference>
<dbReference type="InterPro" id="IPR046335">
    <property type="entry name" value="LacI/GalR-like_sensor"/>
</dbReference>
<keyword evidence="1" id="KW-0805">Transcription regulation</keyword>
<dbReference type="Gene3D" id="1.10.260.40">
    <property type="entry name" value="lambda repressor-like DNA-binding domains"/>
    <property type="match status" value="1"/>
</dbReference>
<evidence type="ECO:0000313" key="6">
    <source>
        <dbReference type="Proteomes" id="UP000030361"/>
    </source>
</evidence>
<dbReference type="SUPFAM" id="SSF53822">
    <property type="entry name" value="Periplasmic binding protein-like I"/>
    <property type="match status" value="1"/>
</dbReference>
<dbReference type="Pfam" id="PF13377">
    <property type="entry name" value="Peripla_BP_3"/>
    <property type="match status" value="1"/>
</dbReference>
<dbReference type="PROSITE" id="PS50932">
    <property type="entry name" value="HTH_LACI_2"/>
    <property type="match status" value="1"/>
</dbReference>
<feature type="domain" description="HTH lacI-type" evidence="4">
    <location>
        <begin position="7"/>
        <end position="63"/>
    </location>
</feature>
<dbReference type="GO" id="GO:0000976">
    <property type="term" value="F:transcription cis-regulatory region binding"/>
    <property type="evidence" value="ECO:0007669"/>
    <property type="project" value="TreeGrafter"/>
</dbReference>
<dbReference type="PANTHER" id="PTHR30146:SF149">
    <property type="entry name" value="HTH-TYPE TRANSCRIPTIONAL REGULATOR EBGR"/>
    <property type="match status" value="1"/>
</dbReference>
<name>A0A1S6QH23_9LACO</name>
<gene>
    <name evidence="5" type="ORF">PL11_002705</name>
</gene>
<evidence type="ECO:0000259" key="4">
    <source>
        <dbReference type="PROSITE" id="PS50932"/>
    </source>
</evidence>
<dbReference type="eggNOG" id="COG1609">
    <property type="taxonomic scope" value="Bacteria"/>
</dbReference>
<dbReference type="Pfam" id="PF00356">
    <property type="entry name" value="LacI"/>
    <property type="match status" value="1"/>
</dbReference>
<dbReference type="OrthoDB" id="43195at2"/>
<accession>A0A1S6QH23</accession>
<dbReference type="GO" id="GO:0003700">
    <property type="term" value="F:DNA-binding transcription factor activity"/>
    <property type="evidence" value="ECO:0007669"/>
    <property type="project" value="TreeGrafter"/>
</dbReference>
<evidence type="ECO:0000256" key="2">
    <source>
        <dbReference type="ARBA" id="ARBA00023125"/>
    </source>
</evidence>
<reference evidence="5 6" key="1">
    <citation type="journal article" date="2015" name="Genome Announc.">
        <title>Genome Sequence of Lactobacillus curieae CCTCC M 2011381T, a Novel Producer of Gamma-aminobutyric Acid.</title>
        <authorList>
            <person name="Wang Y."/>
            <person name="Wang Y."/>
            <person name="Lang C."/>
            <person name="Wei D."/>
            <person name="Xu P."/>
            <person name="Xie J."/>
        </authorList>
    </citation>
    <scope>NUCLEOTIDE SEQUENCE [LARGE SCALE GENOMIC DNA]</scope>
    <source>
        <strain evidence="5 6">CCTCC M 2011381</strain>
    </source>
</reference>
<dbReference type="CDD" id="cd01392">
    <property type="entry name" value="HTH_LacI"/>
    <property type="match status" value="1"/>
</dbReference>
<dbReference type="KEGG" id="lcu:PL11_002705"/>
<dbReference type="PROSITE" id="PS00356">
    <property type="entry name" value="HTH_LACI_1"/>
    <property type="match status" value="1"/>
</dbReference>
<proteinExistence type="predicted"/>
<evidence type="ECO:0000256" key="1">
    <source>
        <dbReference type="ARBA" id="ARBA00023015"/>
    </source>
</evidence>
<sequence>MSSEKGPTIKDVAEQAGVSISTVSRILNYDDTLAVTNDTKQRVFEVAERIQYKRKPRKKNKPVSQKIAIAQWHSNQEELTDLYYLQIQYGIENKASNTGATTDTFSIKNLDNDTISDFDGIVAIGKFDKTEVDKLANTGKPVVFVGQDTLQYGFDSVRSDYITPVKQIIDHFFEEGIRDIGMLSGQETTVTEKNLVPEPRQQTHKDYLTAKGVFNADFVFNGEFGPDSGYQLMNKAIDTLGDKLPHGFIVASDTMAVGAIRALNDHAIPIPDRVSIISFNDVAIAKYTTPPLTTVHSHTEALGERAIELLQQRIKNPKKIPETNTLATEIVYRGSSL</sequence>
<dbReference type="CDD" id="cd01544">
    <property type="entry name" value="PBP1_GalR"/>
    <property type="match status" value="1"/>
</dbReference>
<dbReference type="SMART" id="SM00354">
    <property type="entry name" value="HTH_LACI"/>
    <property type="match status" value="1"/>
</dbReference>
<keyword evidence="3" id="KW-0804">Transcription</keyword>